<protein>
    <submittedName>
        <fullName evidence="2">Uncharacterized protein</fullName>
    </submittedName>
</protein>
<feature type="region of interest" description="Disordered" evidence="1">
    <location>
        <begin position="1"/>
        <end position="123"/>
    </location>
</feature>
<reference evidence="2 3" key="1">
    <citation type="submission" date="2024-11" db="EMBL/GenBank/DDBJ databases">
        <title>A near-complete genome assembly of Cinchona calisaya.</title>
        <authorList>
            <person name="Lian D.C."/>
            <person name="Zhao X.W."/>
            <person name="Wei L."/>
        </authorList>
    </citation>
    <scope>NUCLEOTIDE SEQUENCE [LARGE SCALE GENOMIC DNA]</scope>
    <source>
        <tissue evidence="2">Nenye</tissue>
    </source>
</reference>
<dbReference type="EMBL" id="JBJUIK010000017">
    <property type="protein sequence ID" value="KAL3497649.1"/>
    <property type="molecule type" value="Genomic_DNA"/>
</dbReference>
<name>A0ABD2XTY1_9GENT</name>
<feature type="compositionally biased region" description="Basic residues" evidence="1">
    <location>
        <begin position="42"/>
        <end position="51"/>
    </location>
</feature>
<feature type="compositionally biased region" description="Basic and acidic residues" evidence="1">
    <location>
        <begin position="15"/>
        <end position="40"/>
    </location>
</feature>
<evidence type="ECO:0000256" key="1">
    <source>
        <dbReference type="SAM" id="MobiDB-lite"/>
    </source>
</evidence>
<keyword evidence="3" id="KW-1185">Reference proteome</keyword>
<comment type="caution">
    <text evidence="2">The sequence shown here is derived from an EMBL/GenBank/DDBJ whole genome shotgun (WGS) entry which is preliminary data.</text>
</comment>
<organism evidence="2 3">
    <name type="scientific">Cinchona calisaya</name>
    <dbReference type="NCBI Taxonomy" id="153742"/>
    <lineage>
        <taxon>Eukaryota</taxon>
        <taxon>Viridiplantae</taxon>
        <taxon>Streptophyta</taxon>
        <taxon>Embryophyta</taxon>
        <taxon>Tracheophyta</taxon>
        <taxon>Spermatophyta</taxon>
        <taxon>Magnoliopsida</taxon>
        <taxon>eudicotyledons</taxon>
        <taxon>Gunneridae</taxon>
        <taxon>Pentapetalae</taxon>
        <taxon>asterids</taxon>
        <taxon>lamiids</taxon>
        <taxon>Gentianales</taxon>
        <taxon>Rubiaceae</taxon>
        <taxon>Cinchonoideae</taxon>
        <taxon>Cinchoneae</taxon>
        <taxon>Cinchona</taxon>
    </lineage>
</organism>
<dbReference type="Proteomes" id="UP001630127">
    <property type="component" value="Unassembled WGS sequence"/>
</dbReference>
<evidence type="ECO:0000313" key="2">
    <source>
        <dbReference type="EMBL" id="KAL3497649.1"/>
    </source>
</evidence>
<evidence type="ECO:0000313" key="3">
    <source>
        <dbReference type="Proteomes" id="UP001630127"/>
    </source>
</evidence>
<feature type="compositionally biased region" description="Basic and acidic residues" evidence="1">
    <location>
        <begin position="98"/>
        <end position="117"/>
    </location>
</feature>
<accession>A0ABD2XTY1</accession>
<feature type="compositionally biased region" description="Basic and acidic residues" evidence="1">
    <location>
        <begin position="73"/>
        <end position="87"/>
    </location>
</feature>
<dbReference type="AlphaFoldDB" id="A0ABD2XTY1"/>
<sequence length="123" mass="13946">MDESSSSVAKRTRAQTRDIDKRLAEYNEKGSRAKGEEVSPKKLNKRRRKTVKQSPNGFGDDEDSGRNVVMLMEEEKGKEVDRNELTKRSSKTSQNARDVGEGSRSDTQISREEEKGKKSTPRN</sequence>
<proteinExistence type="predicted"/>
<gene>
    <name evidence="2" type="ORF">ACH5RR_040381</name>
</gene>